<dbReference type="SUPFAM" id="SSF52151">
    <property type="entry name" value="FabD/lysophospholipase-like"/>
    <property type="match status" value="1"/>
</dbReference>
<gene>
    <name evidence="6" type="ORF">SAMN05660653_00300</name>
</gene>
<organism evidence="6 7">
    <name type="scientific">Desulfonatronum thiosulfatophilum</name>
    <dbReference type="NCBI Taxonomy" id="617002"/>
    <lineage>
        <taxon>Bacteria</taxon>
        <taxon>Pseudomonadati</taxon>
        <taxon>Thermodesulfobacteriota</taxon>
        <taxon>Desulfovibrionia</taxon>
        <taxon>Desulfovibrionales</taxon>
        <taxon>Desulfonatronaceae</taxon>
        <taxon>Desulfonatronum</taxon>
    </lineage>
</organism>
<dbReference type="Gene3D" id="3.40.1090.10">
    <property type="entry name" value="Cytosolic phospholipase A2 catalytic domain"/>
    <property type="match status" value="2"/>
</dbReference>
<evidence type="ECO:0000259" key="5">
    <source>
        <dbReference type="PROSITE" id="PS51635"/>
    </source>
</evidence>
<dbReference type="Pfam" id="PF01734">
    <property type="entry name" value="Patatin"/>
    <property type="match status" value="1"/>
</dbReference>
<feature type="domain" description="PNPLA" evidence="5">
    <location>
        <begin position="6"/>
        <end position="176"/>
    </location>
</feature>
<dbReference type="InterPro" id="IPR037483">
    <property type="entry name" value="YjjU-like"/>
</dbReference>
<dbReference type="STRING" id="617002.SAMN05660653_00300"/>
<accession>A0A1G6AAY0</accession>
<dbReference type="CDD" id="cd07208">
    <property type="entry name" value="Pat_hypo_Ecoli_yjju_like"/>
    <property type="match status" value="1"/>
</dbReference>
<evidence type="ECO:0000256" key="4">
    <source>
        <dbReference type="PROSITE-ProRule" id="PRU01161"/>
    </source>
</evidence>
<keyword evidence="7" id="KW-1185">Reference proteome</keyword>
<feature type="short sequence motif" description="GXGXXG" evidence="4">
    <location>
        <begin position="10"/>
        <end position="15"/>
    </location>
</feature>
<dbReference type="EMBL" id="FMXO01000001">
    <property type="protein sequence ID" value="SDB05584.1"/>
    <property type="molecule type" value="Genomic_DNA"/>
</dbReference>
<proteinExistence type="predicted"/>
<protein>
    <submittedName>
        <fullName evidence="6">Predicted phospholipase, patatin/cPLA2 family</fullName>
    </submittedName>
</protein>
<evidence type="ECO:0000256" key="3">
    <source>
        <dbReference type="ARBA" id="ARBA00023098"/>
    </source>
</evidence>
<dbReference type="AlphaFoldDB" id="A0A1G6AAY0"/>
<dbReference type="PANTHER" id="PTHR14226:SF25">
    <property type="entry name" value="PHOSPHOESTERASE"/>
    <property type="match status" value="1"/>
</dbReference>
<dbReference type="InterPro" id="IPR045943">
    <property type="entry name" value="DUF6363"/>
</dbReference>
<evidence type="ECO:0000313" key="7">
    <source>
        <dbReference type="Proteomes" id="UP000198771"/>
    </source>
</evidence>
<dbReference type="PROSITE" id="PS51635">
    <property type="entry name" value="PNPLA"/>
    <property type="match status" value="1"/>
</dbReference>
<feature type="active site" description="Proton acceptor" evidence="4">
    <location>
        <position position="163"/>
    </location>
</feature>
<dbReference type="Pfam" id="PF19890">
    <property type="entry name" value="DUF6363"/>
    <property type="match status" value="1"/>
</dbReference>
<dbReference type="GO" id="GO:0016042">
    <property type="term" value="P:lipid catabolic process"/>
    <property type="evidence" value="ECO:0007669"/>
    <property type="project" value="UniProtKB-UniRule"/>
</dbReference>
<dbReference type="GO" id="GO:0016787">
    <property type="term" value="F:hydrolase activity"/>
    <property type="evidence" value="ECO:0007669"/>
    <property type="project" value="UniProtKB-UniRule"/>
</dbReference>
<evidence type="ECO:0000256" key="2">
    <source>
        <dbReference type="ARBA" id="ARBA00022963"/>
    </source>
</evidence>
<evidence type="ECO:0000256" key="1">
    <source>
        <dbReference type="ARBA" id="ARBA00022801"/>
    </source>
</evidence>
<feature type="short sequence motif" description="DGA/G" evidence="4">
    <location>
        <begin position="163"/>
        <end position="165"/>
    </location>
</feature>
<reference evidence="6 7" key="1">
    <citation type="submission" date="2016-10" db="EMBL/GenBank/DDBJ databases">
        <authorList>
            <person name="de Groot N.N."/>
        </authorList>
    </citation>
    <scope>NUCLEOTIDE SEQUENCE [LARGE SCALE GENOMIC DNA]</scope>
    <source>
        <strain evidence="6 7">ASO4-2</strain>
    </source>
</reference>
<keyword evidence="3 4" id="KW-0443">Lipid metabolism</keyword>
<keyword evidence="1 4" id="KW-0378">Hydrolase</keyword>
<dbReference type="InterPro" id="IPR050301">
    <property type="entry name" value="NTE"/>
</dbReference>
<feature type="short sequence motif" description="GXSXG" evidence="4">
    <location>
        <begin position="37"/>
        <end position="41"/>
    </location>
</feature>
<name>A0A1G6AAY0_9BACT</name>
<evidence type="ECO:0000313" key="6">
    <source>
        <dbReference type="EMBL" id="SDB05584.1"/>
    </source>
</evidence>
<dbReference type="PANTHER" id="PTHR14226">
    <property type="entry name" value="NEUROPATHY TARGET ESTERASE/SWISS CHEESE D.MELANOGASTER"/>
    <property type="match status" value="1"/>
</dbReference>
<feature type="active site" description="Nucleophile" evidence="4">
    <location>
        <position position="39"/>
    </location>
</feature>
<sequence>MIDAGLVLEGGGLRGVFTSGVLRRFVDEGLWFANIYGVSMGACSGANYVARQPERNRIVNISFVNDSRYLSWMRLLRGGDLFGMEFIFRTIPHFIVPFDYAVFRDSPITFFVGMTDCLTGEAVHVEKKEFANTVEGVDTVFQATASLPLIAKPIQYQGRMVMDGGIADAVPIRKSMAEGDAKRVIVLTQARGYRKKTNGFQLPWRIWYPDYPGLVRILTRRNHVYNETMDLIEEMEVRDEAFVIRPATTLGIGRICRTPKKLYDLYDIGYFEAQKRMEALREYLSP</sequence>
<dbReference type="InterPro" id="IPR002641">
    <property type="entry name" value="PNPLA_dom"/>
</dbReference>
<dbReference type="InterPro" id="IPR016035">
    <property type="entry name" value="Acyl_Trfase/lysoPLipase"/>
</dbReference>
<keyword evidence="2 4" id="KW-0442">Lipid degradation</keyword>
<dbReference type="Proteomes" id="UP000198771">
    <property type="component" value="Unassembled WGS sequence"/>
</dbReference>